<dbReference type="Gene3D" id="1.10.10.60">
    <property type="entry name" value="Homeodomain-like"/>
    <property type="match status" value="2"/>
</dbReference>
<keyword evidence="2" id="KW-0238">DNA-binding</keyword>
<evidence type="ECO:0000259" key="6">
    <source>
        <dbReference type="PROSITE" id="PS50110"/>
    </source>
</evidence>
<evidence type="ECO:0000313" key="8">
    <source>
        <dbReference type="Proteomes" id="UP000266552"/>
    </source>
</evidence>
<accession>A0A385THQ3</accession>
<sequence>MKSRYRILIVDDEPFIVNGLAELCLGAEFLELEVYKAYSSSEALGWLKRAKMDIVLSDIKMPGLNGIALQKEISRQWPHCKVIFLTGYDDFSYIQEATRQGSVDYVLKAEGNDAVLSAIEKTVELLDQEIEKDILLAKARDNMRMALPFLQQQYVLELMQKAPGPIRREELEQRFAELEMKLDPGKPCLLLLCRLDGWQRQESPSAQSLMLYAVQNIIGELLGPMTEGMAVEFGRAKMIWILQHKEESEEHPEEVRSPAAERVQRFVHGMLEQIQDVCKTLLKLKTSFAMAGEWVDWERLPDKFEGLKQLLDSGLGIGHESLLTEAGERNRPDRIGNLLGRSRSHVKRMELLRGCLDNGDREEFMQLFHEVTDPSSFPPEVEYLLKMEVYYGLVSVMMPSLVDMEALCRNVEGEGAVDYITLTHLEEHDSWTEAAEYFERLADIIFNRKEQGKQDQQHEVIAKVQRYIEDHLSGDLSLTQIGEAVGHNPSYLSRLYKQVTGEGLSESINAARLAKAKQLLKETTDKIHVIAAAVGFSSPPYFYRFFKKTTHLTPQEYRELHNM</sequence>
<dbReference type="GO" id="GO:0003700">
    <property type="term" value="F:DNA-binding transcription factor activity"/>
    <property type="evidence" value="ECO:0007669"/>
    <property type="project" value="InterPro"/>
</dbReference>
<dbReference type="InterPro" id="IPR011006">
    <property type="entry name" value="CheY-like_superfamily"/>
</dbReference>
<dbReference type="InterPro" id="IPR009057">
    <property type="entry name" value="Homeodomain-like_sf"/>
</dbReference>
<dbReference type="SUPFAM" id="SSF52172">
    <property type="entry name" value="CheY-like"/>
    <property type="match status" value="1"/>
</dbReference>
<feature type="domain" description="HTH araC/xylS-type" evidence="5">
    <location>
        <begin position="462"/>
        <end position="560"/>
    </location>
</feature>
<protein>
    <submittedName>
        <fullName evidence="7">Response regulator</fullName>
    </submittedName>
</protein>
<keyword evidence="1" id="KW-0805">Transcription regulation</keyword>
<gene>
    <name evidence="7" type="ORF">D5F53_07830</name>
</gene>
<dbReference type="Gene3D" id="3.40.50.2300">
    <property type="match status" value="1"/>
</dbReference>
<organism evidence="7 8">
    <name type="scientific">Paenibacillus lautus</name>
    <name type="common">Bacillus lautus</name>
    <dbReference type="NCBI Taxonomy" id="1401"/>
    <lineage>
        <taxon>Bacteria</taxon>
        <taxon>Bacillati</taxon>
        <taxon>Bacillota</taxon>
        <taxon>Bacilli</taxon>
        <taxon>Bacillales</taxon>
        <taxon>Paenibacillaceae</taxon>
        <taxon>Paenibacillus</taxon>
    </lineage>
</organism>
<name>A0A385THQ3_PAELA</name>
<feature type="domain" description="Response regulatory" evidence="6">
    <location>
        <begin position="6"/>
        <end position="123"/>
    </location>
</feature>
<dbReference type="PANTHER" id="PTHR43280">
    <property type="entry name" value="ARAC-FAMILY TRANSCRIPTIONAL REGULATOR"/>
    <property type="match status" value="1"/>
</dbReference>
<keyword evidence="3" id="KW-0804">Transcription</keyword>
<dbReference type="CDD" id="cd17536">
    <property type="entry name" value="REC_YesN-like"/>
    <property type="match status" value="1"/>
</dbReference>
<reference evidence="7 8" key="1">
    <citation type="submission" date="2018-09" db="EMBL/GenBank/DDBJ databases">
        <title>Genome Sequence of Paenibacillus lautus Strain E7593-69, Azo Dye-Degrading Bacteria, Isolated from Commercial Tattoo Inks.</title>
        <authorList>
            <person name="Nho S.W."/>
            <person name="Kim S.-J."/>
            <person name="Kweon O."/>
            <person name="Cerniglia C.E."/>
        </authorList>
    </citation>
    <scope>NUCLEOTIDE SEQUENCE [LARGE SCALE GENOMIC DNA]</scope>
    <source>
        <strain evidence="7 8">E7593-69</strain>
    </source>
</reference>
<dbReference type="GO" id="GO:0000160">
    <property type="term" value="P:phosphorelay signal transduction system"/>
    <property type="evidence" value="ECO:0007669"/>
    <property type="project" value="InterPro"/>
</dbReference>
<dbReference type="RefSeq" id="WP_119847222.1">
    <property type="nucleotide sequence ID" value="NZ_CP032412.1"/>
</dbReference>
<dbReference type="PANTHER" id="PTHR43280:SF2">
    <property type="entry name" value="HTH-TYPE TRANSCRIPTIONAL REGULATOR EXSA"/>
    <property type="match status" value="1"/>
</dbReference>
<dbReference type="GO" id="GO:0043565">
    <property type="term" value="F:sequence-specific DNA binding"/>
    <property type="evidence" value="ECO:0007669"/>
    <property type="project" value="InterPro"/>
</dbReference>
<dbReference type="SMART" id="SM00342">
    <property type="entry name" value="HTH_ARAC"/>
    <property type="match status" value="1"/>
</dbReference>
<dbReference type="Proteomes" id="UP000266552">
    <property type="component" value="Chromosome"/>
</dbReference>
<evidence type="ECO:0000259" key="5">
    <source>
        <dbReference type="PROSITE" id="PS01124"/>
    </source>
</evidence>
<feature type="modified residue" description="4-aspartylphosphate" evidence="4">
    <location>
        <position position="58"/>
    </location>
</feature>
<evidence type="ECO:0000313" key="7">
    <source>
        <dbReference type="EMBL" id="AYB43199.1"/>
    </source>
</evidence>
<evidence type="ECO:0000256" key="2">
    <source>
        <dbReference type="ARBA" id="ARBA00023125"/>
    </source>
</evidence>
<evidence type="ECO:0000256" key="1">
    <source>
        <dbReference type="ARBA" id="ARBA00023015"/>
    </source>
</evidence>
<keyword evidence="4" id="KW-0597">Phosphoprotein</keyword>
<dbReference type="SMART" id="SM00448">
    <property type="entry name" value="REC"/>
    <property type="match status" value="1"/>
</dbReference>
<dbReference type="EMBL" id="CP032412">
    <property type="protein sequence ID" value="AYB43199.1"/>
    <property type="molecule type" value="Genomic_DNA"/>
</dbReference>
<keyword evidence="8" id="KW-1185">Reference proteome</keyword>
<dbReference type="Pfam" id="PF12833">
    <property type="entry name" value="HTH_18"/>
    <property type="match status" value="1"/>
</dbReference>
<proteinExistence type="predicted"/>
<dbReference type="Pfam" id="PF00072">
    <property type="entry name" value="Response_reg"/>
    <property type="match status" value="1"/>
</dbReference>
<dbReference type="SUPFAM" id="SSF46689">
    <property type="entry name" value="Homeodomain-like"/>
    <property type="match status" value="2"/>
</dbReference>
<dbReference type="KEGG" id="plw:D5F53_07830"/>
<dbReference type="PROSITE" id="PS50110">
    <property type="entry name" value="RESPONSE_REGULATORY"/>
    <property type="match status" value="1"/>
</dbReference>
<evidence type="ECO:0000256" key="3">
    <source>
        <dbReference type="ARBA" id="ARBA00023163"/>
    </source>
</evidence>
<dbReference type="InterPro" id="IPR018060">
    <property type="entry name" value="HTH_AraC"/>
</dbReference>
<dbReference type="InterPro" id="IPR001789">
    <property type="entry name" value="Sig_transdc_resp-reg_receiver"/>
</dbReference>
<evidence type="ECO:0000256" key="4">
    <source>
        <dbReference type="PROSITE-ProRule" id="PRU00169"/>
    </source>
</evidence>
<dbReference type="PROSITE" id="PS01124">
    <property type="entry name" value="HTH_ARAC_FAMILY_2"/>
    <property type="match status" value="1"/>
</dbReference>
<dbReference type="AlphaFoldDB" id="A0A385THQ3"/>